<dbReference type="PROSITE" id="PS50878">
    <property type="entry name" value="RT_POL"/>
    <property type="match status" value="1"/>
</dbReference>
<evidence type="ECO:0000256" key="1">
    <source>
        <dbReference type="ARBA" id="ARBA00023172"/>
    </source>
</evidence>
<comment type="caution">
    <text evidence="3">The sequence shown here is derived from an EMBL/GenBank/DDBJ whole genome shotgun (WGS) entry which is preliminary data.</text>
</comment>
<dbReference type="InterPro" id="IPR043502">
    <property type="entry name" value="DNA/RNA_pol_sf"/>
</dbReference>
<dbReference type="PANTHER" id="PTHR33050">
    <property type="entry name" value="REVERSE TRANSCRIPTASE DOMAIN-CONTAINING PROTEIN"/>
    <property type="match status" value="1"/>
</dbReference>
<accession>A0A8S3T4T9</accession>
<dbReference type="PANTHER" id="PTHR33050:SF8">
    <property type="entry name" value="REVERSE TRANSCRIPTASE DOMAIN-CONTAINING PROTEIN"/>
    <property type="match status" value="1"/>
</dbReference>
<dbReference type="InterPro" id="IPR000477">
    <property type="entry name" value="RT_dom"/>
</dbReference>
<dbReference type="SUPFAM" id="SSF56672">
    <property type="entry name" value="DNA/RNA polymerases"/>
    <property type="match status" value="1"/>
</dbReference>
<protein>
    <recommendedName>
        <fullName evidence="2">Reverse transcriptase domain-containing protein</fullName>
    </recommendedName>
</protein>
<dbReference type="Proteomes" id="UP000683360">
    <property type="component" value="Unassembled WGS sequence"/>
</dbReference>
<gene>
    <name evidence="3" type="ORF">MEDL_39584</name>
</gene>
<dbReference type="GO" id="GO:0003677">
    <property type="term" value="F:DNA binding"/>
    <property type="evidence" value="ECO:0007669"/>
    <property type="project" value="InterPro"/>
</dbReference>
<dbReference type="InterPro" id="IPR013762">
    <property type="entry name" value="Integrase-like_cat_sf"/>
</dbReference>
<dbReference type="GO" id="GO:0015074">
    <property type="term" value="P:DNA integration"/>
    <property type="evidence" value="ECO:0007669"/>
    <property type="project" value="InterPro"/>
</dbReference>
<feature type="domain" description="Reverse transcriptase" evidence="2">
    <location>
        <begin position="1"/>
        <end position="103"/>
    </location>
</feature>
<reference evidence="3" key="1">
    <citation type="submission" date="2021-03" db="EMBL/GenBank/DDBJ databases">
        <authorList>
            <person name="Bekaert M."/>
        </authorList>
    </citation>
    <scope>NUCLEOTIDE SEQUENCE</scope>
</reference>
<name>A0A8S3T4T9_MYTED</name>
<dbReference type="EMBL" id="CAJPWZ010001911">
    <property type="protein sequence ID" value="CAG2226510.1"/>
    <property type="molecule type" value="Genomic_DNA"/>
</dbReference>
<dbReference type="GO" id="GO:0006310">
    <property type="term" value="P:DNA recombination"/>
    <property type="evidence" value="ECO:0007669"/>
    <property type="project" value="UniProtKB-KW"/>
</dbReference>
<dbReference type="AlphaFoldDB" id="A0A8S3T4T9"/>
<organism evidence="3 4">
    <name type="scientific">Mytilus edulis</name>
    <name type="common">Blue mussel</name>
    <dbReference type="NCBI Taxonomy" id="6550"/>
    <lineage>
        <taxon>Eukaryota</taxon>
        <taxon>Metazoa</taxon>
        <taxon>Spiralia</taxon>
        <taxon>Lophotrochozoa</taxon>
        <taxon>Mollusca</taxon>
        <taxon>Bivalvia</taxon>
        <taxon>Autobranchia</taxon>
        <taxon>Pteriomorphia</taxon>
        <taxon>Mytilida</taxon>
        <taxon>Mytiloidea</taxon>
        <taxon>Mytilidae</taxon>
        <taxon>Mytilinae</taxon>
        <taxon>Mytilus</taxon>
    </lineage>
</organism>
<keyword evidence="4" id="KW-1185">Reference proteome</keyword>
<dbReference type="CDD" id="cd09275">
    <property type="entry name" value="RNase_HI_RT_DIRS1"/>
    <property type="match status" value="1"/>
</dbReference>
<keyword evidence="1" id="KW-0233">DNA recombination</keyword>
<dbReference type="InterPro" id="IPR052055">
    <property type="entry name" value="Hepadnavirus_pol/RT"/>
</dbReference>
<evidence type="ECO:0000259" key="2">
    <source>
        <dbReference type="PROSITE" id="PS50878"/>
    </source>
</evidence>
<dbReference type="Gene3D" id="1.10.443.10">
    <property type="entry name" value="Intergrase catalytic core"/>
    <property type="match status" value="1"/>
</dbReference>
<dbReference type="InterPro" id="IPR011010">
    <property type="entry name" value="DNA_brk_join_enz"/>
</dbReference>
<dbReference type="SUPFAM" id="SSF47823">
    <property type="entry name" value="lambda integrase-like, N-terminal domain"/>
    <property type="match status" value="1"/>
</dbReference>
<proteinExistence type="predicted"/>
<sequence length="669" mass="77666">MAFVCIKWEDKYYFYVRLTFGCRSSPIIFDTLSQAICYIATNNYKVNNILHLLDDFLTIDPPHAEGERSMALMMMIFKRLNVPIAMHKTVGPVTCLEYLGIILDSEKMEARLPQEKVDRICEFISSISVKSSCSKREVLQLLGHLNFASRVILPGRSFVSYLINLSTKAKELHHFVRLNKECRIDLEFWLRFLKNWNGINMFYNSTFISSYDMELYTDASSTIGFGGYFGGKWFYSSWPTEIKNITNSKHSMAFFELYPIVVAAVLWGASWKTKKVLFWSDNMSTVEIIRKGRSKCLYIMKLMRKLTWCAYTTFQNPGTRCRHFSGTVSQNLRCNMVLKQTVEQLWTTSISKRTKDAYDIGFMHFKRYLLLNNVTFTNNLAPVSEEILIYFVAHCQTVLKLHYSTIKLYLCGIRYNYLKENCSDPLELYNGKPLPRLTLILNSVKRSQNQNKRIRLPITFDILEQIIKSLRKGVFSKFIDLMIETASVISFFGFLRCGEITVIKSEHFEPAINLCISDISFTDNIANLHLKQSKTDPFRKGIDIQLHKINSHICPYRVLKRYLEIRKTFLSSYQNTDPLFVSIGNLAMERDFFITKIRYVLELCGYNPKNFSGHSFRIGAGTAAGQAKIEDHMIKTLGRWSSDCYVRYIRTQPISIKHAQQQLAESFNH</sequence>
<dbReference type="SUPFAM" id="SSF56349">
    <property type="entry name" value="DNA breaking-rejoining enzymes"/>
    <property type="match status" value="1"/>
</dbReference>
<evidence type="ECO:0000313" key="4">
    <source>
        <dbReference type="Proteomes" id="UP000683360"/>
    </source>
</evidence>
<evidence type="ECO:0000313" key="3">
    <source>
        <dbReference type="EMBL" id="CAG2226510.1"/>
    </source>
</evidence>